<evidence type="ECO:0000313" key="14">
    <source>
        <dbReference type="EMBL" id="CAG9181351.1"/>
    </source>
</evidence>
<dbReference type="Proteomes" id="UP000721236">
    <property type="component" value="Unassembled WGS sequence"/>
</dbReference>
<feature type="binding site" evidence="12">
    <location>
        <begin position="313"/>
        <end position="315"/>
    </location>
    <ligand>
        <name>GTP</name>
        <dbReference type="ChEBI" id="CHEBI:37565"/>
    </ligand>
</feature>
<dbReference type="InterPro" id="IPR058240">
    <property type="entry name" value="rSAM_sf"/>
</dbReference>
<feature type="binding site" evidence="12">
    <location>
        <position position="66"/>
    </location>
    <ligand>
        <name>[4Fe-4S] cluster</name>
        <dbReference type="ChEBI" id="CHEBI:49883"/>
        <label>1</label>
        <note>4Fe-4S-S-AdoMet</note>
    </ligand>
</feature>
<organism evidence="14 15">
    <name type="scientific">Cupriavidus respiraculi</name>
    <dbReference type="NCBI Taxonomy" id="195930"/>
    <lineage>
        <taxon>Bacteria</taxon>
        <taxon>Pseudomonadati</taxon>
        <taxon>Pseudomonadota</taxon>
        <taxon>Betaproteobacteria</taxon>
        <taxon>Burkholderiales</taxon>
        <taxon>Burkholderiaceae</taxon>
        <taxon>Cupriavidus</taxon>
    </lineage>
</organism>
<name>A0ABN7ZAL0_9BURK</name>
<feature type="binding site" evidence="12">
    <location>
        <position position="117"/>
    </location>
    <ligand>
        <name>S-adenosyl-L-methionine</name>
        <dbReference type="ChEBI" id="CHEBI:59789"/>
    </ligand>
</feature>
<evidence type="ECO:0000256" key="11">
    <source>
        <dbReference type="ARBA" id="ARBA00048697"/>
    </source>
</evidence>
<dbReference type="SFLD" id="SFLDG01067">
    <property type="entry name" value="SPASM/twitch_domain_containing"/>
    <property type="match status" value="1"/>
</dbReference>
<keyword evidence="4 12" id="KW-0479">Metal-binding</keyword>
<dbReference type="Pfam" id="PF06463">
    <property type="entry name" value="Mob_synth_C"/>
    <property type="match status" value="1"/>
</dbReference>
<evidence type="ECO:0000256" key="6">
    <source>
        <dbReference type="ARBA" id="ARBA00023004"/>
    </source>
</evidence>
<evidence type="ECO:0000256" key="9">
    <source>
        <dbReference type="ARBA" id="ARBA00023150"/>
    </source>
</evidence>
<feature type="binding site" evidence="12">
    <location>
        <position position="148"/>
    </location>
    <ligand>
        <name>GTP</name>
        <dbReference type="ChEBI" id="CHEBI:37565"/>
    </ligand>
</feature>
<dbReference type="SFLD" id="SFLDG01386">
    <property type="entry name" value="main_SPASM_domain-containing"/>
    <property type="match status" value="1"/>
</dbReference>
<dbReference type="InterPro" id="IPR006638">
    <property type="entry name" value="Elp3/MiaA/NifB-like_rSAM"/>
</dbReference>
<dbReference type="EC" id="4.1.99.22" evidence="1 12"/>
<evidence type="ECO:0000256" key="12">
    <source>
        <dbReference type="HAMAP-Rule" id="MF_01225"/>
    </source>
</evidence>
<gene>
    <name evidence="14" type="primary">moaA_2</name>
    <name evidence="12" type="synonym">moaA</name>
    <name evidence="14" type="ORF">LMG21510_04272</name>
</gene>
<dbReference type="PROSITE" id="PS51918">
    <property type="entry name" value="RADICAL_SAM"/>
    <property type="match status" value="1"/>
</dbReference>
<evidence type="ECO:0000256" key="4">
    <source>
        <dbReference type="ARBA" id="ARBA00022723"/>
    </source>
</evidence>
<dbReference type="Pfam" id="PF04055">
    <property type="entry name" value="Radical_SAM"/>
    <property type="match status" value="1"/>
</dbReference>
<comment type="catalytic activity">
    <reaction evidence="11 12">
        <text>GTP + AH2 + S-adenosyl-L-methionine = (8S)-3',8-cyclo-7,8-dihydroguanosine 5'-triphosphate + 5'-deoxyadenosine + L-methionine + A + H(+)</text>
        <dbReference type="Rhea" id="RHEA:49576"/>
        <dbReference type="ChEBI" id="CHEBI:13193"/>
        <dbReference type="ChEBI" id="CHEBI:15378"/>
        <dbReference type="ChEBI" id="CHEBI:17319"/>
        <dbReference type="ChEBI" id="CHEBI:17499"/>
        <dbReference type="ChEBI" id="CHEBI:37565"/>
        <dbReference type="ChEBI" id="CHEBI:57844"/>
        <dbReference type="ChEBI" id="CHEBI:59789"/>
        <dbReference type="ChEBI" id="CHEBI:131766"/>
        <dbReference type="EC" id="4.1.99.22"/>
    </reaction>
</comment>
<dbReference type="InterPro" id="IPR040064">
    <property type="entry name" value="MoaA-like"/>
</dbReference>
<evidence type="ECO:0000313" key="15">
    <source>
        <dbReference type="Proteomes" id="UP000721236"/>
    </source>
</evidence>
<feature type="domain" description="Radical SAM core" evidence="13">
    <location>
        <begin position="50"/>
        <end position="283"/>
    </location>
</feature>
<feature type="binding site" evidence="12">
    <location>
        <position position="325"/>
    </location>
    <ligand>
        <name>[4Fe-4S] cluster</name>
        <dbReference type="ChEBI" id="CHEBI:49883"/>
        <label>2</label>
        <note>4Fe-4S-substrate</note>
    </ligand>
</feature>
<dbReference type="InterPro" id="IPR007197">
    <property type="entry name" value="rSAM"/>
</dbReference>
<keyword evidence="15" id="KW-1185">Reference proteome</keyword>
<comment type="function">
    <text evidence="12">Catalyzes the cyclization of GTP to (8S)-3',8-cyclo-7,8-dihydroguanosine 5'-triphosphate.</text>
</comment>
<keyword evidence="8 12" id="KW-0342">GTP-binding</keyword>
<comment type="cofactor">
    <cofactor evidence="12">
        <name>[4Fe-4S] cluster</name>
        <dbReference type="ChEBI" id="CHEBI:49883"/>
    </cofactor>
    <text evidence="12">Binds 2 [4Fe-4S] clusters. Binds 1 [4Fe-4S] cluster coordinated with 3 cysteines and an exchangeable S-adenosyl-L-methionine and 1 [4Fe-4S] cluster coordinated with 3 cysteines and the GTP-derived substrate.</text>
</comment>
<dbReference type="PANTHER" id="PTHR22960:SF0">
    <property type="entry name" value="MOLYBDENUM COFACTOR BIOSYNTHESIS PROTEIN 1"/>
    <property type="match status" value="1"/>
</dbReference>
<dbReference type="EMBL" id="CAJZAH010000006">
    <property type="protein sequence ID" value="CAG9181351.1"/>
    <property type="molecule type" value="Genomic_DNA"/>
</dbReference>
<dbReference type="SFLD" id="SFLDS00029">
    <property type="entry name" value="Radical_SAM"/>
    <property type="match status" value="1"/>
</dbReference>
<feature type="binding site" evidence="12">
    <location>
        <position position="73"/>
    </location>
    <ligand>
        <name>[4Fe-4S] cluster</name>
        <dbReference type="ChEBI" id="CHEBI:49883"/>
        <label>1</label>
        <note>4Fe-4S-S-AdoMet</note>
    </ligand>
</feature>
<dbReference type="HAMAP" id="MF_01225_B">
    <property type="entry name" value="MoaA_B"/>
    <property type="match status" value="1"/>
</dbReference>
<keyword evidence="10 12" id="KW-0456">Lyase</keyword>
<dbReference type="InterPro" id="IPR013785">
    <property type="entry name" value="Aldolase_TIM"/>
</dbReference>
<feature type="binding site" evidence="12">
    <location>
        <position position="311"/>
    </location>
    <ligand>
        <name>[4Fe-4S] cluster</name>
        <dbReference type="ChEBI" id="CHEBI:49883"/>
        <label>2</label>
        <note>4Fe-4S-substrate</note>
    </ligand>
</feature>
<evidence type="ECO:0000256" key="8">
    <source>
        <dbReference type="ARBA" id="ARBA00023134"/>
    </source>
</evidence>
<keyword evidence="7 12" id="KW-0411">Iron-sulfur</keyword>
<comment type="subunit">
    <text evidence="12">Monomer and homodimer.</text>
</comment>
<dbReference type="PANTHER" id="PTHR22960">
    <property type="entry name" value="MOLYBDOPTERIN COFACTOR SYNTHESIS PROTEIN A"/>
    <property type="match status" value="1"/>
</dbReference>
<evidence type="ECO:0000259" key="13">
    <source>
        <dbReference type="PROSITE" id="PS51918"/>
    </source>
</evidence>
<dbReference type="PROSITE" id="PS01305">
    <property type="entry name" value="MOAA_NIFB_PQQE"/>
    <property type="match status" value="1"/>
</dbReference>
<dbReference type="InterPro" id="IPR050105">
    <property type="entry name" value="MoCo_biosynth_MoaA/MoaC"/>
</dbReference>
<evidence type="ECO:0000256" key="10">
    <source>
        <dbReference type="ARBA" id="ARBA00023239"/>
    </source>
</evidence>
<evidence type="ECO:0000256" key="3">
    <source>
        <dbReference type="ARBA" id="ARBA00022691"/>
    </source>
</evidence>
<comment type="pathway">
    <text evidence="12">Cofactor biosynthesis; molybdopterin biosynthesis.</text>
</comment>
<keyword evidence="6 12" id="KW-0408">Iron</keyword>
<evidence type="ECO:0000256" key="1">
    <source>
        <dbReference type="ARBA" id="ARBA00012167"/>
    </source>
</evidence>
<feature type="binding site" evidence="12">
    <location>
        <position position="113"/>
    </location>
    <ligand>
        <name>GTP</name>
        <dbReference type="ChEBI" id="CHEBI:37565"/>
    </ligand>
</feature>
<protein>
    <recommendedName>
        <fullName evidence="1 12">GTP 3',8-cyclase</fullName>
        <ecNumber evidence="1 12">4.1.99.22</ecNumber>
    </recommendedName>
    <alternativeName>
        <fullName evidence="12">Molybdenum cofactor biosynthesis protein A</fullName>
    </alternativeName>
</protein>
<feature type="binding site" evidence="12">
    <location>
        <position position="244"/>
    </location>
    <ligand>
        <name>S-adenosyl-L-methionine</name>
        <dbReference type="ChEBI" id="CHEBI:59789"/>
    </ligand>
</feature>
<keyword evidence="3 12" id="KW-0949">S-adenosyl-L-methionine</keyword>
<evidence type="ECO:0000256" key="7">
    <source>
        <dbReference type="ARBA" id="ARBA00023014"/>
    </source>
</evidence>
<dbReference type="SMART" id="SM00729">
    <property type="entry name" value="Elp3"/>
    <property type="match status" value="1"/>
</dbReference>
<dbReference type="InterPro" id="IPR010505">
    <property type="entry name" value="MoaA_twitch"/>
</dbReference>
<feature type="binding site" evidence="12">
    <location>
        <position position="72"/>
    </location>
    <ligand>
        <name>S-adenosyl-L-methionine</name>
        <dbReference type="ChEBI" id="CHEBI:59789"/>
    </ligand>
</feature>
<evidence type="ECO:0000256" key="2">
    <source>
        <dbReference type="ARBA" id="ARBA00022485"/>
    </source>
</evidence>
<dbReference type="NCBIfam" id="TIGR02666">
    <property type="entry name" value="moaA"/>
    <property type="match status" value="1"/>
</dbReference>
<dbReference type="CDD" id="cd21117">
    <property type="entry name" value="Twitch_MoaA"/>
    <property type="match status" value="1"/>
</dbReference>
<feature type="binding site" evidence="12">
    <location>
        <position position="70"/>
    </location>
    <ligand>
        <name>[4Fe-4S] cluster</name>
        <dbReference type="ChEBI" id="CHEBI:49883"/>
        <label>1</label>
        <note>4Fe-4S-S-AdoMet</note>
    </ligand>
</feature>
<sequence length="387" mass="43250">MADDRSSRRLPHDMTESVIPIFDLRDHRYRSMTPSIPAHLEAPTGLVADARGRPLHDLRISVTDRCNFRCIYCMPKEVFDKDYTFLPHSELLSFEEIERAARLFVAHGVEKVRLTGGEPLLRKNIEKLVEMLARIVTPSGKPLDLTLTTNASLLARKARALKDAGLTRVSVSLDAIDDTVFRRMNDVDFAVADVLHGIETAHAAGLAPIKVNMVVKRGTNDAQIVPMARHFRGSGIILRFIEFMDVGASNHWRMDDVLPSAEVVARIDAQFPLESIAANYTGETAERWRYRDGAGEIGVISSVTHAFCGDCSRLRLSTEGRLYTCLFATEGHDLRALLRAGHSDLEISNAIAQLWRGRTDNYSEQRSNPAVRQARAQRKIEMSYIGG</sequence>
<dbReference type="GO" id="GO:0061798">
    <property type="term" value="F:GTP 3',8'-cyclase activity"/>
    <property type="evidence" value="ECO:0007669"/>
    <property type="project" value="UniProtKB-EC"/>
</dbReference>
<accession>A0ABN7ZAL0</accession>
<keyword evidence="5 12" id="KW-0547">Nucleotide-binding</keyword>
<keyword evidence="9 12" id="KW-0501">Molybdenum cofactor biosynthesis</keyword>
<dbReference type="Gene3D" id="3.20.20.70">
    <property type="entry name" value="Aldolase class I"/>
    <property type="match status" value="1"/>
</dbReference>
<proteinExistence type="inferred from homology"/>
<dbReference type="CDD" id="cd01335">
    <property type="entry name" value="Radical_SAM"/>
    <property type="match status" value="1"/>
</dbReference>
<evidence type="ECO:0000256" key="5">
    <source>
        <dbReference type="ARBA" id="ARBA00022741"/>
    </source>
</evidence>
<dbReference type="SFLD" id="SFLDG01383">
    <property type="entry name" value="cyclic_pyranopterin_phosphate"/>
    <property type="match status" value="1"/>
</dbReference>
<feature type="binding site" evidence="12">
    <location>
        <position position="210"/>
    </location>
    <ligand>
        <name>GTP</name>
        <dbReference type="ChEBI" id="CHEBI:37565"/>
    </ligand>
</feature>
<dbReference type="SUPFAM" id="SSF102114">
    <property type="entry name" value="Radical SAM enzymes"/>
    <property type="match status" value="1"/>
</dbReference>
<dbReference type="InterPro" id="IPR000385">
    <property type="entry name" value="MoaA_NifB_PqqE_Fe-S-bd_CS"/>
</dbReference>
<comment type="similarity">
    <text evidence="12">Belongs to the radical SAM superfamily. MoaA family.</text>
</comment>
<keyword evidence="2 12" id="KW-0004">4Fe-4S</keyword>
<feature type="binding site" evidence="12">
    <location>
        <position position="172"/>
    </location>
    <ligand>
        <name>S-adenosyl-L-methionine</name>
        <dbReference type="ChEBI" id="CHEBI:59789"/>
    </ligand>
</feature>
<dbReference type="InterPro" id="IPR013483">
    <property type="entry name" value="MoaA"/>
</dbReference>
<feature type="binding site" evidence="12">
    <location>
        <position position="59"/>
    </location>
    <ligand>
        <name>GTP</name>
        <dbReference type="ChEBI" id="CHEBI:37565"/>
    </ligand>
</feature>
<comment type="caution">
    <text evidence="14">The sequence shown here is derived from an EMBL/GenBank/DDBJ whole genome shotgun (WGS) entry which is preliminary data.</text>
</comment>
<feature type="binding site" evidence="12">
    <location>
        <position position="308"/>
    </location>
    <ligand>
        <name>[4Fe-4S] cluster</name>
        <dbReference type="ChEBI" id="CHEBI:49883"/>
        <label>2</label>
        <note>4Fe-4S-substrate</note>
    </ligand>
</feature>
<reference evidence="14 15" key="1">
    <citation type="submission" date="2021-08" db="EMBL/GenBank/DDBJ databases">
        <authorList>
            <person name="Peeters C."/>
        </authorList>
    </citation>
    <scope>NUCLEOTIDE SEQUENCE [LARGE SCALE GENOMIC DNA]</scope>
    <source>
        <strain evidence="14 15">LMG 21510</strain>
    </source>
</reference>